<dbReference type="InterPro" id="IPR004358">
    <property type="entry name" value="Sig_transdc_His_kin-like_C"/>
</dbReference>
<comment type="catalytic activity">
    <reaction evidence="1">
        <text>ATP + protein L-histidine = ADP + protein N-phospho-L-histidine.</text>
        <dbReference type="EC" id="2.7.13.3"/>
    </reaction>
</comment>
<protein>
    <recommendedName>
        <fullName evidence="3">histidine kinase</fullName>
        <ecNumber evidence="3">2.7.13.3</ecNumber>
    </recommendedName>
</protein>
<dbReference type="SMART" id="SM00388">
    <property type="entry name" value="HisKA"/>
    <property type="match status" value="1"/>
</dbReference>
<dbReference type="InterPro" id="IPR005467">
    <property type="entry name" value="His_kinase_dom"/>
</dbReference>
<dbReference type="InterPro" id="IPR011006">
    <property type="entry name" value="CheY-like_superfamily"/>
</dbReference>
<dbReference type="eggNOG" id="COG3850">
    <property type="taxonomic scope" value="Bacteria"/>
</dbReference>
<proteinExistence type="predicted"/>
<dbReference type="InterPro" id="IPR003660">
    <property type="entry name" value="HAMP_dom"/>
</dbReference>
<keyword evidence="5" id="KW-0808">Transferase</keyword>
<dbReference type="Gene3D" id="3.40.50.2300">
    <property type="match status" value="1"/>
</dbReference>
<sequence>MRISTKLTIAFVSTLLVFLAFVGLSRYAITVVRTQEYRLSRLNNVYQELSNVIIGSRVFHDRMVGEDAVFHSLLATEQSLEPLKADADAVEAVFVRGVLARLDEFTEVFERLVQSKQFLNSLDRDVREGVHQFGVQSVEMQGTLEKLRTELVKGERADLKLSSIDDAIHANALIWGWLNRAISVIDRDLLLDNDLKRFHEHFDEARRSYEAAFSKLQAHDELAEIAAYANYLDSLEAVMHDLRVVSIEISVAAKVESESVAILEGHGQHLREMVQRLIERCQAKNLQHTGHLSLMYWLFALLLLVGGAGMTIWFSMSISRPLNALSKSFDEIASGNFDQRIDVFGNSELDDLARVFNDMADRLSRSYSEVEEQVRKRTRELQKATMKARKLADAAEEANMAKSAFLATMSHEIRTPLNSIIGFSDMLQETELDDEQCSDLEAIRSSGALLLELINDILDLSKIEAGKSNLNAVSLDLEETVQEVSSLFKHGLRKKGVELEVEFAEDLPQFVTTDKLRLQQLLNNLLSNAVKFTSKGIIHVRAWYEDRKEPEGPRYYVAVSDTGIGIPEHKLEEVFQAFTQADSSTTREYGGTGLGLAICKRITHLMGGEISVVSRAGLGSTFKFYFRDLAKLETKDATEAETKVKPKDLNFPEGFKVLIAEDDPTNYKLLDKLLARSGIENVWARNGVEAIDRVKNEDFSMIFMDLQMPELDGIEATLRIRELCKEGRPQPYIAALTANALGDSRDACFNAGMEDFITKPVARETIRNALVRYLDHLEQA</sequence>
<keyword evidence="8 19" id="KW-0418">Kinase</keyword>
<accession>D5EQD8</accession>
<dbReference type="PROSITE" id="PS50885">
    <property type="entry name" value="HAMP"/>
    <property type="match status" value="1"/>
</dbReference>
<name>D5EQD8_CORAD</name>
<dbReference type="CDD" id="cd00082">
    <property type="entry name" value="HisKA"/>
    <property type="match status" value="1"/>
</dbReference>
<dbReference type="PANTHER" id="PTHR45339:SF1">
    <property type="entry name" value="HYBRID SIGNAL TRANSDUCTION HISTIDINE KINASE J"/>
    <property type="match status" value="1"/>
</dbReference>
<dbReference type="EMBL" id="CP001998">
    <property type="protein sequence ID" value="ADE53906.1"/>
    <property type="molecule type" value="Genomic_DNA"/>
</dbReference>
<keyword evidence="12 15" id="KW-0472">Membrane</keyword>
<dbReference type="GO" id="GO:0000155">
    <property type="term" value="F:phosphorelay sensor kinase activity"/>
    <property type="evidence" value="ECO:0007669"/>
    <property type="project" value="InterPro"/>
</dbReference>
<keyword evidence="6 15" id="KW-0812">Transmembrane</keyword>
<dbReference type="Proteomes" id="UP000000925">
    <property type="component" value="Chromosome"/>
</dbReference>
<evidence type="ECO:0000256" key="15">
    <source>
        <dbReference type="SAM" id="Phobius"/>
    </source>
</evidence>
<dbReference type="PANTHER" id="PTHR45339">
    <property type="entry name" value="HYBRID SIGNAL TRANSDUCTION HISTIDINE KINASE J"/>
    <property type="match status" value="1"/>
</dbReference>
<dbReference type="Pfam" id="PF00072">
    <property type="entry name" value="Response_reg"/>
    <property type="match status" value="1"/>
</dbReference>
<dbReference type="EC" id="2.7.13.3" evidence="3"/>
<dbReference type="CDD" id="cd16922">
    <property type="entry name" value="HATPase_EvgS-ArcB-TorS-like"/>
    <property type="match status" value="1"/>
</dbReference>
<keyword evidence="11" id="KW-0902">Two-component regulatory system</keyword>
<dbReference type="eggNOG" id="COG2205">
    <property type="taxonomic scope" value="Bacteria"/>
</dbReference>
<dbReference type="InterPro" id="IPR003661">
    <property type="entry name" value="HisK_dim/P_dom"/>
</dbReference>
<keyword evidence="7" id="KW-0547">Nucleotide-binding</keyword>
<dbReference type="FunFam" id="3.30.565.10:FF:000010">
    <property type="entry name" value="Sensor histidine kinase RcsC"/>
    <property type="match status" value="1"/>
</dbReference>
<dbReference type="RefSeq" id="WP_013042630.1">
    <property type="nucleotide sequence ID" value="NC_014008.1"/>
</dbReference>
<dbReference type="SUPFAM" id="SSF55874">
    <property type="entry name" value="ATPase domain of HSP90 chaperone/DNA topoisomerase II/histidine kinase"/>
    <property type="match status" value="1"/>
</dbReference>
<dbReference type="SUPFAM" id="SSF52172">
    <property type="entry name" value="CheY-like"/>
    <property type="match status" value="1"/>
</dbReference>
<dbReference type="CDD" id="cd06225">
    <property type="entry name" value="HAMP"/>
    <property type="match status" value="1"/>
</dbReference>
<dbReference type="SMART" id="SM00304">
    <property type="entry name" value="HAMP"/>
    <property type="match status" value="1"/>
</dbReference>
<evidence type="ECO:0000256" key="5">
    <source>
        <dbReference type="ARBA" id="ARBA00022679"/>
    </source>
</evidence>
<evidence type="ECO:0000256" key="7">
    <source>
        <dbReference type="ARBA" id="ARBA00022741"/>
    </source>
</evidence>
<dbReference type="SUPFAM" id="SSF158472">
    <property type="entry name" value="HAMP domain-like"/>
    <property type="match status" value="1"/>
</dbReference>
<dbReference type="Gene3D" id="1.10.287.130">
    <property type="match status" value="1"/>
</dbReference>
<dbReference type="AlphaFoldDB" id="D5EQD8"/>
<dbReference type="Pfam" id="PF02518">
    <property type="entry name" value="HATPase_c"/>
    <property type="match status" value="1"/>
</dbReference>
<evidence type="ECO:0000256" key="13">
    <source>
        <dbReference type="PROSITE-ProRule" id="PRU00169"/>
    </source>
</evidence>
<evidence type="ECO:0000256" key="9">
    <source>
        <dbReference type="ARBA" id="ARBA00022840"/>
    </source>
</evidence>
<dbReference type="PRINTS" id="PR00344">
    <property type="entry name" value="BCTRLSENSOR"/>
</dbReference>
<dbReference type="Pfam" id="PF00672">
    <property type="entry name" value="HAMP"/>
    <property type="match status" value="1"/>
</dbReference>
<feature type="domain" description="Response regulatory" evidence="17">
    <location>
        <begin position="656"/>
        <end position="774"/>
    </location>
</feature>
<keyword evidence="20" id="KW-1185">Reference proteome</keyword>
<comment type="subcellular location">
    <subcellularLocation>
        <location evidence="2">Membrane</location>
    </subcellularLocation>
</comment>
<gene>
    <name evidence="19" type="ordered locus">Caka_0884</name>
</gene>
<dbReference type="KEGG" id="caa:Caka_0884"/>
<evidence type="ECO:0000256" key="11">
    <source>
        <dbReference type="ARBA" id="ARBA00023012"/>
    </source>
</evidence>
<dbReference type="GO" id="GO:0016020">
    <property type="term" value="C:membrane"/>
    <property type="evidence" value="ECO:0007669"/>
    <property type="project" value="UniProtKB-SubCell"/>
</dbReference>
<evidence type="ECO:0000256" key="6">
    <source>
        <dbReference type="ARBA" id="ARBA00022692"/>
    </source>
</evidence>
<evidence type="ECO:0000256" key="8">
    <source>
        <dbReference type="ARBA" id="ARBA00022777"/>
    </source>
</evidence>
<evidence type="ECO:0000313" key="20">
    <source>
        <dbReference type="Proteomes" id="UP000000925"/>
    </source>
</evidence>
<feature type="domain" description="HAMP" evidence="18">
    <location>
        <begin position="316"/>
        <end position="368"/>
    </location>
</feature>
<evidence type="ECO:0000256" key="12">
    <source>
        <dbReference type="ARBA" id="ARBA00023136"/>
    </source>
</evidence>
<dbReference type="PROSITE" id="PS50109">
    <property type="entry name" value="HIS_KIN"/>
    <property type="match status" value="1"/>
</dbReference>
<evidence type="ECO:0000256" key="14">
    <source>
        <dbReference type="SAM" id="Coils"/>
    </source>
</evidence>
<feature type="coiled-coil region" evidence="14">
    <location>
        <begin position="360"/>
        <end position="401"/>
    </location>
</feature>
<feature type="domain" description="Histidine kinase" evidence="16">
    <location>
        <begin position="408"/>
        <end position="630"/>
    </location>
</feature>
<keyword evidence="4 13" id="KW-0597">Phosphoprotein</keyword>
<dbReference type="OrthoDB" id="193150at2"/>
<dbReference type="SMART" id="SM00448">
    <property type="entry name" value="REC"/>
    <property type="match status" value="1"/>
</dbReference>
<dbReference type="HOGENOM" id="CLU_358925_0_0_0"/>
<evidence type="ECO:0000259" key="17">
    <source>
        <dbReference type="PROSITE" id="PS50110"/>
    </source>
</evidence>
<dbReference type="InterPro" id="IPR003594">
    <property type="entry name" value="HATPase_dom"/>
</dbReference>
<dbReference type="Gene3D" id="6.10.340.10">
    <property type="match status" value="1"/>
</dbReference>
<dbReference type="FunFam" id="1.10.287.130:FF:000004">
    <property type="entry name" value="Ethylene receptor 1"/>
    <property type="match status" value="1"/>
</dbReference>
<dbReference type="GO" id="GO:0005524">
    <property type="term" value="F:ATP binding"/>
    <property type="evidence" value="ECO:0007669"/>
    <property type="project" value="UniProtKB-KW"/>
</dbReference>
<dbReference type="STRING" id="583355.Caka_0884"/>
<keyword evidence="10 15" id="KW-1133">Transmembrane helix</keyword>
<evidence type="ECO:0000313" key="19">
    <source>
        <dbReference type="EMBL" id="ADE53906.1"/>
    </source>
</evidence>
<keyword evidence="14" id="KW-0175">Coiled coil</keyword>
<dbReference type="eggNOG" id="COG0784">
    <property type="taxonomic scope" value="Bacteria"/>
</dbReference>
<dbReference type="PROSITE" id="PS50110">
    <property type="entry name" value="RESPONSE_REGULATORY"/>
    <property type="match status" value="1"/>
</dbReference>
<evidence type="ECO:0000256" key="2">
    <source>
        <dbReference type="ARBA" id="ARBA00004370"/>
    </source>
</evidence>
<dbReference type="Pfam" id="PF00512">
    <property type="entry name" value="HisKA"/>
    <property type="match status" value="1"/>
</dbReference>
<dbReference type="SMART" id="SM00387">
    <property type="entry name" value="HATPase_c"/>
    <property type="match status" value="1"/>
</dbReference>
<evidence type="ECO:0000256" key="10">
    <source>
        <dbReference type="ARBA" id="ARBA00022989"/>
    </source>
</evidence>
<dbReference type="Gene3D" id="3.30.565.10">
    <property type="entry name" value="Histidine kinase-like ATPase, C-terminal domain"/>
    <property type="match status" value="1"/>
</dbReference>
<dbReference type="InterPro" id="IPR036890">
    <property type="entry name" value="HATPase_C_sf"/>
</dbReference>
<feature type="transmembrane region" description="Helical" evidence="15">
    <location>
        <begin position="294"/>
        <end position="314"/>
    </location>
</feature>
<dbReference type="SUPFAM" id="SSF47384">
    <property type="entry name" value="Homodimeric domain of signal transducing histidine kinase"/>
    <property type="match status" value="1"/>
</dbReference>
<keyword evidence="9" id="KW-0067">ATP-binding</keyword>
<evidence type="ECO:0000259" key="16">
    <source>
        <dbReference type="PROSITE" id="PS50109"/>
    </source>
</evidence>
<dbReference type="InterPro" id="IPR036097">
    <property type="entry name" value="HisK_dim/P_sf"/>
</dbReference>
<evidence type="ECO:0000259" key="18">
    <source>
        <dbReference type="PROSITE" id="PS50885"/>
    </source>
</evidence>
<reference evidence="19 20" key="1">
    <citation type="journal article" date="2010" name="Stand. Genomic Sci.">
        <title>Complete genome sequence of Coraliomargarita akajimensis type strain (04OKA010-24).</title>
        <authorList>
            <person name="Mavromatis K."/>
            <person name="Abt B."/>
            <person name="Brambilla E."/>
            <person name="Lapidus A."/>
            <person name="Copeland A."/>
            <person name="Deshpande S."/>
            <person name="Nolan M."/>
            <person name="Lucas S."/>
            <person name="Tice H."/>
            <person name="Cheng J.F."/>
            <person name="Han C."/>
            <person name="Detter J.C."/>
            <person name="Woyke T."/>
            <person name="Goodwin L."/>
            <person name="Pitluck S."/>
            <person name="Held B."/>
            <person name="Brettin T."/>
            <person name="Tapia R."/>
            <person name="Ivanova N."/>
            <person name="Mikhailova N."/>
            <person name="Pati A."/>
            <person name="Liolios K."/>
            <person name="Chen A."/>
            <person name="Palaniappan K."/>
            <person name="Land M."/>
            <person name="Hauser L."/>
            <person name="Chang Y.J."/>
            <person name="Jeffries C.D."/>
            <person name="Rohde M."/>
            <person name="Goker M."/>
            <person name="Bristow J."/>
            <person name="Eisen J.A."/>
            <person name="Markowitz V."/>
            <person name="Hugenholtz P."/>
            <person name="Klenk H.P."/>
            <person name="Kyrpides N.C."/>
        </authorList>
    </citation>
    <scope>NUCLEOTIDE SEQUENCE [LARGE SCALE GENOMIC DNA]</scope>
    <source>
        <strain evidence="20">DSM 45221 / IAM 15411 / JCM 23193 / KCTC 12865</strain>
    </source>
</reference>
<dbReference type="CDD" id="cd17546">
    <property type="entry name" value="REC_hyHK_CKI1_RcsC-like"/>
    <property type="match status" value="1"/>
</dbReference>
<dbReference type="InterPro" id="IPR001789">
    <property type="entry name" value="Sig_transdc_resp-reg_receiver"/>
</dbReference>
<evidence type="ECO:0000256" key="3">
    <source>
        <dbReference type="ARBA" id="ARBA00012438"/>
    </source>
</evidence>
<evidence type="ECO:0000256" key="4">
    <source>
        <dbReference type="ARBA" id="ARBA00022553"/>
    </source>
</evidence>
<organism evidence="19 20">
    <name type="scientific">Coraliomargarita akajimensis (strain DSM 45221 / IAM 15411 / JCM 23193 / KCTC 12865 / 04OKA010-24)</name>
    <dbReference type="NCBI Taxonomy" id="583355"/>
    <lineage>
        <taxon>Bacteria</taxon>
        <taxon>Pseudomonadati</taxon>
        <taxon>Verrucomicrobiota</taxon>
        <taxon>Opitutia</taxon>
        <taxon>Puniceicoccales</taxon>
        <taxon>Coraliomargaritaceae</taxon>
        <taxon>Coraliomargarita</taxon>
    </lineage>
</organism>
<feature type="modified residue" description="4-aspartylphosphate" evidence="13">
    <location>
        <position position="705"/>
    </location>
</feature>
<evidence type="ECO:0000256" key="1">
    <source>
        <dbReference type="ARBA" id="ARBA00000085"/>
    </source>
</evidence>